<dbReference type="AlphaFoldDB" id="A0A438NAK1"/>
<feature type="domain" description="DUF3669" evidence="2">
    <location>
        <begin position="309"/>
        <end position="373"/>
    </location>
</feature>
<reference evidence="3 4" key="1">
    <citation type="submission" date="2017-03" db="EMBL/GenBank/DDBJ databases">
        <title>Genomes of endolithic fungi from Antarctica.</title>
        <authorList>
            <person name="Coleine C."/>
            <person name="Masonjones S."/>
            <person name="Stajich J.E."/>
        </authorList>
    </citation>
    <scope>NUCLEOTIDE SEQUENCE [LARGE SCALE GENOMIC DNA]</scope>
    <source>
        <strain evidence="3 4">CCFEE 6314</strain>
    </source>
</reference>
<dbReference type="InterPro" id="IPR022137">
    <property type="entry name" value="Znf_prot_DUF3669"/>
</dbReference>
<name>A0A438NAK1_EXOME</name>
<evidence type="ECO:0000313" key="3">
    <source>
        <dbReference type="EMBL" id="RVX72675.1"/>
    </source>
</evidence>
<dbReference type="Proteomes" id="UP000288859">
    <property type="component" value="Unassembled WGS sequence"/>
</dbReference>
<protein>
    <recommendedName>
        <fullName evidence="2">DUF3669 domain-containing protein</fullName>
    </recommendedName>
</protein>
<evidence type="ECO:0000256" key="1">
    <source>
        <dbReference type="SAM" id="MobiDB-lite"/>
    </source>
</evidence>
<evidence type="ECO:0000259" key="2">
    <source>
        <dbReference type="Pfam" id="PF12417"/>
    </source>
</evidence>
<dbReference type="Pfam" id="PF12417">
    <property type="entry name" value="DUF3669"/>
    <property type="match status" value="1"/>
</dbReference>
<dbReference type="VEuPathDB" id="FungiDB:PV10_06328"/>
<proteinExistence type="predicted"/>
<dbReference type="OrthoDB" id="2993351at2759"/>
<evidence type="ECO:0000313" key="4">
    <source>
        <dbReference type="Proteomes" id="UP000288859"/>
    </source>
</evidence>
<feature type="compositionally biased region" description="Acidic residues" evidence="1">
    <location>
        <begin position="402"/>
        <end position="441"/>
    </location>
</feature>
<accession>A0A438NAK1</accession>
<dbReference type="PANTHER" id="PTHR40780">
    <property type="entry name" value="DUF3669 DOMAIN-CONTAINING PROTEIN"/>
    <property type="match status" value="1"/>
</dbReference>
<organism evidence="3 4">
    <name type="scientific">Exophiala mesophila</name>
    <name type="common">Black yeast-like fungus</name>
    <dbReference type="NCBI Taxonomy" id="212818"/>
    <lineage>
        <taxon>Eukaryota</taxon>
        <taxon>Fungi</taxon>
        <taxon>Dikarya</taxon>
        <taxon>Ascomycota</taxon>
        <taxon>Pezizomycotina</taxon>
        <taxon>Eurotiomycetes</taxon>
        <taxon>Chaetothyriomycetidae</taxon>
        <taxon>Chaetothyriales</taxon>
        <taxon>Herpotrichiellaceae</taxon>
        <taxon>Exophiala</taxon>
    </lineage>
</organism>
<sequence length="447" mass="50427">MAHAKDISRESASPTFSDGIATSQILIDPLGLQTANDILKRTLSVATVKSTTSSAVDRMKAARDKPSHQHKLRDIGRGSCGSVFEIPGTPYAIKKGASTAAMWNDFTLGSRAYNSHLFSHGLFERTFGGRRVPRVPMPQSFNGPAADEFWTANIELFPDGDQTRAAAFSLDRILPVPQLTRRALVRQFFEDDERTQHDVLNNPDNKDCLVRVYLGKNRPNARPYDSTDTLRNFPLHLDEAKMLELDVDAFAEEIAMGLATLHWKAGIDAQDTEFVIGTSKTRIFAPEYPDSVPPPDSTGDDLTRREVQLWMLDFDKCSMFDLESKSLSSDMVEKYLVAVTGNDPYFPHPCLDVDLWQRFRETYLKASDVLIRHRRQKHQMGRLPRILIGKWEQWGKMDAEADDFDPFERSSDDDEVETDSEEDGSSENENDSSENEDDPDDNKDLAL</sequence>
<gene>
    <name evidence="3" type="ORF">B0A52_04073</name>
</gene>
<feature type="region of interest" description="Disordered" evidence="1">
    <location>
        <begin position="402"/>
        <end position="447"/>
    </location>
</feature>
<dbReference type="PANTHER" id="PTHR40780:SF2">
    <property type="entry name" value="DUF3669 DOMAIN-CONTAINING PROTEIN"/>
    <property type="match status" value="1"/>
</dbReference>
<comment type="caution">
    <text evidence="3">The sequence shown here is derived from an EMBL/GenBank/DDBJ whole genome shotgun (WGS) entry which is preliminary data.</text>
</comment>
<dbReference type="EMBL" id="NAJM01000011">
    <property type="protein sequence ID" value="RVX72675.1"/>
    <property type="molecule type" value="Genomic_DNA"/>
</dbReference>